<dbReference type="Gene3D" id="3.40.50.200">
    <property type="entry name" value="Peptidase S8/S53 domain"/>
    <property type="match status" value="1"/>
</dbReference>
<name>A0A344LCS3_9PSEU</name>
<evidence type="ECO:0000259" key="7">
    <source>
        <dbReference type="Pfam" id="PF00082"/>
    </source>
</evidence>
<dbReference type="SUPFAM" id="SSF52743">
    <property type="entry name" value="Subtilisin-like"/>
    <property type="match status" value="1"/>
</dbReference>
<dbReference type="Pfam" id="PF05922">
    <property type="entry name" value="Inhibitor_I9"/>
    <property type="match status" value="1"/>
</dbReference>
<dbReference type="PANTHER" id="PTHR43806">
    <property type="entry name" value="PEPTIDASE S8"/>
    <property type="match status" value="1"/>
</dbReference>
<dbReference type="PROSITE" id="PS00138">
    <property type="entry name" value="SUBTILASE_SER"/>
    <property type="match status" value="1"/>
</dbReference>
<keyword evidence="4 5" id="KW-0720">Serine protease</keyword>
<evidence type="ECO:0000313" key="9">
    <source>
        <dbReference type="EMBL" id="AXB45847.1"/>
    </source>
</evidence>
<evidence type="ECO:0000313" key="10">
    <source>
        <dbReference type="Proteomes" id="UP000250434"/>
    </source>
</evidence>
<feature type="active site" description="Charge relay system" evidence="5">
    <location>
        <position position="190"/>
    </location>
</feature>
<evidence type="ECO:0000259" key="8">
    <source>
        <dbReference type="Pfam" id="PF05922"/>
    </source>
</evidence>
<dbReference type="InterPro" id="IPR000209">
    <property type="entry name" value="Peptidase_S8/S53_dom"/>
</dbReference>
<dbReference type="InterPro" id="IPR022398">
    <property type="entry name" value="Peptidase_S8_His-AS"/>
</dbReference>
<evidence type="ECO:0000256" key="6">
    <source>
        <dbReference type="SAM" id="SignalP"/>
    </source>
</evidence>
<comment type="similarity">
    <text evidence="1 5">Belongs to the peptidase S8 family.</text>
</comment>
<proteinExistence type="inferred from homology"/>
<dbReference type="KEGG" id="aab:A4R43_27985"/>
<keyword evidence="2 5" id="KW-0645">Protease</keyword>
<dbReference type="AlphaFoldDB" id="A0A344LCS3"/>
<dbReference type="GO" id="GO:0005615">
    <property type="term" value="C:extracellular space"/>
    <property type="evidence" value="ECO:0007669"/>
    <property type="project" value="TreeGrafter"/>
</dbReference>
<dbReference type="GO" id="GO:0004252">
    <property type="term" value="F:serine-type endopeptidase activity"/>
    <property type="evidence" value="ECO:0007669"/>
    <property type="project" value="UniProtKB-UniRule"/>
</dbReference>
<feature type="active site" description="Charge relay system" evidence="5">
    <location>
        <position position="157"/>
    </location>
</feature>
<feature type="signal peptide" evidence="6">
    <location>
        <begin position="1"/>
        <end position="22"/>
    </location>
</feature>
<dbReference type="PANTHER" id="PTHR43806:SF11">
    <property type="entry name" value="CEREVISIN-RELATED"/>
    <property type="match status" value="1"/>
</dbReference>
<evidence type="ECO:0000256" key="1">
    <source>
        <dbReference type="ARBA" id="ARBA00011073"/>
    </source>
</evidence>
<evidence type="ECO:0000256" key="3">
    <source>
        <dbReference type="ARBA" id="ARBA00022801"/>
    </source>
</evidence>
<keyword evidence="3 5" id="KW-0378">Hydrolase</keyword>
<dbReference type="CDD" id="cd04077">
    <property type="entry name" value="Peptidases_S8_PCSK9_ProteinaseK_like"/>
    <property type="match status" value="1"/>
</dbReference>
<dbReference type="Proteomes" id="UP000250434">
    <property type="component" value="Chromosome"/>
</dbReference>
<dbReference type="EMBL" id="CP015163">
    <property type="protein sequence ID" value="AXB45847.1"/>
    <property type="molecule type" value="Genomic_DNA"/>
</dbReference>
<gene>
    <name evidence="9" type="ORF">A4R43_27985</name>
</gene>
<evidence type="ECO:0000256" key="2">
    <source>
        <dbReference type="ARBA" id="ARBA00022670"/>
    </source>
</evidence>
<reference evidence="9 10" key="1">
    <citation type="submission" date="2016-04" db="EMBL/GenBank/DDBJ databases">
        <title>Complete genome sequence and analysis of deep-sea sediment isolate, Amycolatopsis sp. WP1.</title>
        <authorList>
            <person name="Wang H."/>
            <person name="Chen S."/>
            <person name="Wu Q."/>
        </authorList>
    </citation>
    <scope>NUCLEOTIDE SEQUENCE [LARGE SCALE GENOMIC DNA]</scope>
    <source>
        <strain evidence="9 10">WP1</strain>
    </source>
</reference>
<dbReference type="OrthoDB" id="9766923at2"/>
<dbReference type="InterPro" id="IPR037045">
    <property type="entry name" value="S8pro/Inhibitor_I9_sf"/>
</dbReference>
<protein>
    <submittedName>
        <fullName evidence="9">Serine protease</fullName>
    </submittedName>
</protein>
<keyword evidence="6" id="KW-0732">Signal</keyword>
<feature type="chain" id="PRO_5038990941" evidence="6">
    <location>
        <begin position="23"/>
        <end position="393"/>
    </location>
</feature>
<keyword evidence="10" id="KW-1185">Reference proteome</keyword>
<dbReference type="RefSeq" id="WP_113695079.1">
    <property type="nucleotide sequence ID" value="NZ_CP015163.1"/>
</dbReference>
<dbReference type="SUPFAM" id="SSF54897">
    <property type="entry name" value="Protease propeptides/inhibitors"/>
    <property type="match status" value="1"/>
</dbReference>
<dbReference type="InterPro" id="IPR010259">
    <property type="entry name" value="S8pro/Inhibitor_I9"/>
</dbReference>
<dbReference type="Gene3D" id="3.30.70.80">
    <property type="entry name" value="Peptidase S8 propeptide/proteinase inhibitor I9"/>
    <property type="match status" value="1"/>
</dbReference>
<organism evidence="9 10">
    <name type="scientific">Amycolatopsis albispora</name>
    <dbReference type="NCBI Taxonomy" id="1804986"/>
    <lineage>
        <taxon>Bacteria</taxon>
        <taxon>Bacillati</taxon>
        <taxon>Actinomycetota</taxon>
        <taxon>Actinomycetes</taxon>
        <taxon>Pseudonocardiales</taxon>
        <taxon>Pseudonocardiaceae</taxon>
        <taxon>Amycolatopsis</taxon>
    </lineage>
</organism>
<dbReference type="InterPro" id="IPR050131">
    <property type="entry name" value="Peptidase_S8_subtilisin-like"/>
</dbReference>
<sequence length="393" mass="39726">MVNIRKPLYAGLLAAVTGLSVAVGGTAAAQPEEGQIRGAGEGAAIPGSYVVKLKDQLGISSVGDTAAELTARHGGSVGLTYTAAMQGFSANMSEKQAKRLAADPRVEYVEQNAVLTIQGTQNNPVWGLDRIDQRNLPLSKTYTYPNGGEGVTSYIADTGIYMQHPDFGGRATSGYDFIDNDTNASDCQGHGTHVAGTVGSTTYGVAKSTSLVAVRVLNCSGSGSYAQIVAGIDWVAKNAKKPAVLNMSLGGGAASSVDTAVRNASNAGVTVVVASGNSNANACNYSPARAPEAITVNATDSSDNRASFSNYGTCSDIFAPGVSVTSTRNGGGTTSMSGTSMASPHVAGAAAIYLSANPSATPAQVQTALKNAATNGVVKNPGSGSPNKLLYVS</sequence>
<evidence type="ECO:0000256" key="5">
    <source>
        <dbReference type="PROSITE-ProRule" id="PRU01240"/>
    </source>
</evidence>
<dbReference type="InterPro" id="IPR023828">
    <property type="entry name" value="Peptidase_S8_Ser-AS"/>
</dbReference>
<dbReference type="PROSITE" id="PS00137">
    <property type="entry name" value="SUBTILASE_HIS"/>
    <property type="match status" value="1"/>
</dbReference>
<feature type="active site" description="Charge relay system" evidence="5">
    <location>
        <position position="340"/>
    </location>
</feature>
<dbReference type="InterPro" id="IPR034193">
    <property type="entry name" value="PCSK9_ProteinaseK-like"/>
</dbReference>
<dbReference type="Pfam" id="PF00082">
    <property type="entry name" value="Peptidase_S8"/>
    <property type="match status" value="1"/>
</dbReference>
<feature type="domain" description="Peptidase S8/S53" evidence="7">
    <location>
        <begin position="150"/>
        <end position="377"/>
    </location>
</feature>
<dbReference type="PROSITE" id="PS51892">
    <property type="entry name" value="SUBTILASE"/>
    <property type="match status" value="1"/>
</dbReference>
<dbReference type="FunFam" id="3.40.50.200:FF:000014">
    <property type="entry name" value="Proteinase K"/>
    <property type="match status" value="1"/>
</dbReference>
<accession>A0A344LCS3</accession>
<dbReference type="InterPro" id="IPR036852">
    <property type="entry name" value="Peptidase_S8/S53_dom_sf"/>
</dbReference>
<feature type="domain" description="Inhibitor I9" evidence="8">
    <location>
        <begin position="49"/>
        <end position="117"/>
    </location>
</feature>
<evidence type="ECO:0000256" key="4">
    <source>
        <dbReference type="ARBA" id="ARBA00022825"/>
    </source>
</evidence>
<dbReference type="InterPro" id="IPR015500">
    <property type="entry name" value="Peptidase_S8_subtilisin-rel"/>
</dbReference>
<dbReference type="GO" id="GO:0006508">
    <property type="term" value="P:proteolysis"/>
    <property type="evidence" value="ECO:0007669"/>
    <property type="project" value="UniProtKB-KW"/>
</dbReference>
<dbReference type="PRINTS" id="PR00723">
    <property type="entry name" value="SUBTILISIN"/>
</dbReference>